<gene>
    <name evidence="1" type="ORF">UCREL1_1139</name>
</gene>
<organism evidence="1 2">
    <name type="scientific">Eutypa lata (strain UCR-EL1)</name>
    <name type="common">Grapevine dieback disease fungus</name>
    <name type="synonym">Eutypa armeniacae</name>
    <dbReference type="NCBI Taxonomy" id="1287681"/>
    <lineage>
        <taxon>Eukaryota</taxon>
        <taxon>Fungi</taxon>
        <taxon>Dikarya</taxon>
        <taxon>Ascomycota</taxon>
        <taxon>Pezizomycotina</taxon>
        <taxon>Sordariomycetes</taxon>
        <taxon>Xylariomycetidae</taxon>
        <taxon>Xylariales</taxon>
        <taxon>Diatrypaceae</taxon>
        <taxon>Eutypa</taxon>
    </lineage>
</organism>
<dbReference type="OrthoDB" id="2161780at2759"/>
<dbReference type="SUPFAM" id="SSF53383">
    <property type="entry name" value="PLP-dependent transferases"/>
    <property type="match status" value="1"/>
</dbReference>
<name>M7TYP6_EUTLA</name>
<dbReference type="KEGG" id="ela:UCREL1_1139"/>
<evidence type="ECO:0000313" key="1">
    <source>
        <dbReference type="EMBL" id="EMR71815.1"/>
    </source>
</evidence>
<dbReference type="Gene3D" id="3.90.1150.10">
    <property type="entry name" value="Aspartate Aminotransferase, domain 1"/>
    <property type="match status" value="1"/>
</dbReference>
<accession>M7TYP6</accession>
<dbReference type="EMBL" id="KB705573">
    <property type="protein sequence ID" value="EMR71815.1"/>
    <property type="molecule type" value="Genomic_DNA"/>
</dbReference>
<dbReference type="AlphaFoldDB" id="M7TYP6"/>
<keyword evidence="2" id="KW-1185">Reference proteome</keyword>
<dbReference type="Proteomes" id="UP000012174">
    <property type="component" value="Unassembled WGS sequence"/>
</dbReference>
<proteinExistence type="predicted"/>
<dbReference type="HOGENOM" id="CLU_2073140_0_0_1"/>
<dbReference type="InterPro" id="IPR015422">
    <property type="entry name" value="PyrdxlP-dep_Trfase_small"/>
</dbReference>
<protein>
    <submittedName>
        <fullName evidence="1">Putative pyridoxal-dependent decarboxylase protein</fullName>
    </submittedName>
</protein>
<reference evidence="2" key="1">
    <citation type="journal article" date="2013" name="Genome Announc.">
        <title>Draft genome sequence of the grapevine dieback fungus Eutypa lata UCR-EL1.</title>
        <authorList>
            <person name="Blanco-Ulate B."/>
            <person name="Rolshausen P.E."/>
            <person name="Cantu D."/>
        </authorList>
    </citation>
    <scope>NUCLEOTIDE SEQUENCE [LARGE SCALE GENOMIC DNA]</scope>
    <source>
        <strain evidence="2">UCR-EL1</strain>
    </source>
</reference>
<evidence type="ECO:0000313" key="2">
    <source>
        <dbReference type="Proteomes" id="UP000012174"/>
    </source>
</evidence>
<dbReference type="InterPro" id="IPR015424">
    <property type="entry name" value="PyrdxlP-dep_Trfase"/>
</dbReference>
<sequence length="118" mass="12964">MVARMVRLARRVADAIRGDGALSEHYALLPDEDEDDGSKKDLDDVNIIVLFRARDDALNENLAARIRATGEWYVSGTKWRGQTACRAAVASWKADVEGDVEIVRRSLAAIAEDHGAGR</sequence>